<name>A0A836HBV8_9TRYP</name>
<comment type="caution">
    <text evidence="3">The sequence shown here is derived from an EMBL/GenBank/DDBJ whole genome shotgun (WGS) entry which is preliminary data.</text>
</comment>
<organism evidence="3 4">
    <name type="scientific">Porcisia hertigi</name>
    <dbReference type="NCBI Taxonomy" id="2761500"/>
    <lineage>
        <taxon>Eukaryota</taxon>
        <taxon>Discoba</taxon>
        <taxon>Euglenozoa</taxon>
        <taxon>Kinetoplastea</taxon>
        <taxon>Metakinetoplastina</taxon>
        <taxon>Trypanosomatida</taxon>
        <taxon>Trypanosomatidae</taxon>
        <taxon>Leishmaniinae</taxon>
        <taxon>Porcisia</taxon>
    </lineage>
</organism>
<evidence type="ECO:0000256" key="2">
    <source>
        <dbReference type="SAM" id="Phobius"/>
    </source>
</evidence>
<dbReference type="GeneID" id="94286704"/>
<keyword evidence="4" id="KW-1185">Reference proteome</keyword>
<keyword evidence="2" id="KW-0812">Transmembrane</keyword>
<dbReference type="AlphaFoldDB" id="A0A836HBV8"/>
<reference evidence="3 4" key="1">
    <citation type="submission" date="2021-02" db="EMBL/GenBank/DDBJ databases">
        <title>Porcisia hertigi Genome sequencing and assembly.</title>
        <authorList>
            <person name="Almutairi H."/>
            <person name="Gatherer D."/>
        </authorList>
    </citation>
    <scope>NUCLEOTIDE SEQUENCE [LARGE SCALE GENOMIC DNA]</scope>
    <source>
        <strain evidence="3 4">C119</strain>
    </source>
</reference>
<keyword evidence="2" id="KW-0472">Membrane</keyword>
<gene>
    <name evidence="3" type="ORF">JKF63_00576</name>
</gene>
<evidence type="ECO:0000313" key="3">
    <source>
        <dbReference type="EMBL" id="KAG5490456.1"/>
    </source>
</evidence>
<dbReference type="KEGG" id="phet:94286704"/>
<feature type="region of interest" description="Disordered" evidence="1">
    <location>
        <begin position="68"/>
        <end position="96"/>
    </location>
</feature>
<feature type="transmembrane region" description="Helical" evidence="2">
    <location>
        <begin position="546"/>
        <end position="570"/>
    </location>
</feature>
<accession>A0A836HBV8</accession>
<dbReference type="Proteomes" id="UP000674318">
    <property type="component" value="Unassembled WGS sequence"/>
</dbReference>
<dbReference type="RefSeq" id="XP_067752784.1">
    <property type="nucleotide sequence ID" value="XM_067896627.1"/>
</dbReference>
<protein>
    <submittedName>
        <fullName evidence="3">Uncharacterized protein</fullName>
    </submittedName>
</protein>
<keyword evidence="2" id="KW-1133">Transmembrane helix</keyword>
<evidence type="ECO:0000256" key="1">
    <source>
        <dbReference type="SAM" id="MobiDB-lite"/>
    </source>
</evidence>
<dbReference type="EMBL" id="JAFJZO010000036">
    <property type="protein sequence ID" value="KAG5490456.1"/>
    <property type="molecule type" value="Genomic_DNA"/>
</dbReference>
<proteinExistence type="predicted"/>
<sequence length="585" mass="64200">MRGSYVARLAAAAAARSLNMVPHYRGGRVRRSRHSFAALISHTIATARHFSSARITGTHTAAIPLASRASEAAPQSPKASTCDDELPPIIDTPPPPRPAFYVPPEERDPSDESLAFLKPGSPLQHLTRQDTEVELPEGLERAPSIAERQRAAPTYMDADAARVGSTSVHAGQSLLQQHSRIDTGAYYYSAPRALSAAEEGAPAASAECASHRSRLHILQEHAPHRGWEAALLATSPVAGALGAFGGGSGGVGSREGTAKDKSMFAASHEFSALGNTPGELADERQRAALQSTVKSLEADIKKLEYYQGTPQYDKLLADFRAKYSAQGHGDGAEKSGKRGAEGPVYTAEEVERGLEGQPIDYHHSSMKLQSQLLSGPRAYDPVTIMQQQGVLRFQGYAFPPTAELGKLKMDGGDLKALHNAHRSHPLVAQVRRGINALTGRRDARDDYVVMDDKSREDTHLLYRTLGLDAVQRRQIRYMLTDFDHADRSTTFHVMMSYPYTDWLHVFYMVLVGWCLYQLQVQCGAYDFYDEYLGLDLRQVPRLQKPVLVAITILVMVFFLFQPLSVASIATTRAYRIAMRRPIGPP</sequence>
<dbReference type="OrthoDB" id="271210at2759"/>
<evidence type="ECO:0000313" key="4">
    <source>
        <dbReference type="Proteomes" id="UP000674318"/>
    </source>
</evidence>